<evidence type="ECO:0000259" key="4">
    <source>
        <dbReference type="Pfam" id="PF01420"/>
    </source>
</evidence>
<protein>
    <recommendedName>
        <fullName evidence="4">Type I restriction modification DNA specificity domain-containing protein</fullName>
    </recommendedName>
</protein>
<dbReference type="InterPro" id="IPR044946">
    <property type="entry name" value="Restrct_endonuc_typeI_TRD_sf"/>
</dbReference>
<name>A0ABQ2DAF3_9MICC</name>
<gene>
    <name evidence="5" type="ORF">GCM10007173_02860</name>
</gene>
<dbReference type="EMBL" id="BMKX01000001">
    <property type="protein sequence ID" value="GGJ47651.1"/>
    <property type="molecule type" value="Genomic_DNA"/>
</dbReference>
<evidence type="ECO:0000313" key="6">
    <source>
        <dbReference type="Proteomes" id="UP000606115"/>
    </source>
</evidence>
<evidence type="ECO:0000313" key="5">
    <source>
        <dbReference type="EMBL" id="GGJ47651.1"/>
    </source>
</evidence>
<dbReference type="PANTHER" id="PTHR30408">
    <property type="entry name" value="TYPE-1 RESTRICTION ENZYME ECOKI SPECIFICITY PROTEIN"/>
    <property type="match status" value="1"/>
</dbReference>
<dbReference type="Gene3D" id="3.90.220.20">
    <property type="entry name" value="DNA methylase specificity domains"/>
    <property type="match status" value="1"/>
</dbReference>
<evidence type="ECO:0000256" key="1">
    <source>
        <dbReference type="ARBA" id="ARBA00010923"/>
    </source>
</evidence>
<evidence type="ECO:0000256" key="2">
    <source>
        <dbReference type="ARBA" id="ARBA00022747"/>
    </source>
</evidence>
<keyword evidence="6" id="KW-1185">Reference proteome</keyword>
<reference evidence="6" key="1">
    <citation type="journal article" date="2019" name="Int. J. Syst. Evol. Microbiol.">
        <title>The Global Catalogue of Microorganisms (GCM) 10K type strain sequencing project: providing services to taxonomists for standard genome sequencing and annotation.</title>
        <authorList>
            <consortium name="The Broad Institute Genomics Platform"/>
            <consortium name="The Broad Institute Genome Sequencing Center for Infectious Disease"/>
            <person name="Wu L."/>
            <person name="Ma J."/>
        </authorList>
    </citation>
    <scope>NUCLEOTIDE SEQUENCE [LARGE SCALE GENOMIC DNA]</scope>
    <source>
        <strain evidence="6">CGMCC 1.3685</strain>
    </source>
</reference>
<proteinExistence type="inferred from homology"/>
<keyword evidence="3" id="KW-0238">DNA-binding</keyword>
<dbReference type="Proteomes" id="UP000606115">
    <property type="component" value="Unassembled WGS sequence"/>
</dbReference>
<dbReference type="SUPFAM" id="SSF116734">
    <property type="entry name" value="DNA methylase specificity domain"/>
    <property type="match status" value="1"/>
</dbReference>
<sequence length="244" mass="26632">MTLTLPGIQQQQAIAEVLGALDDKIAANTKLAELAETIISVEFDTALQTSDSILKPLLDVFSVEFGEAFKGDKFAEPGSGRPLIRIRDLKTFTSQVWTTESRTKEIVVRAGDVVVGMDAEFRATTWLGDPGLLNQRVCRFSSKLAGPAFVREALKQPLATIENYKTGTTVIHLNKKDLEEATTVVPDAEAINHFESATEHLYALRVMLAAENRALASTRDALLPHLMSGKLRVKEAEEIVAAAI</sequence>
<comment type="caution">
    <text evidence="5">The sequence shown here is derived from an EMBL/GenBank/DDBJ whole genome shotgun (WGS) entry which is preliminary data.</text>
</comment>
<comment type="similarity">
    <text evidence="1">Belongs to the type-I restriction system S methylase family.</text>
</comment>
<keyword evidence="2" id="KW-0680">Restriction system</keyword>
<dbReference type="InterPro" id="IPR000055">
    <property type="entry name" value="Restrct_endonuc_typeI_TRD"/>
</dbReference>
<dbReference type="InterPro" id="IPR052021">
    <property type="entry name" value="Type-I_RS_S_subunit"/>
</dbReference>
<dbReference type="PANTHER" id="PTHR30408:SF12">
    <property type="entry name" value="TYPE I RESTRICTION ENZYME MJAVIII SPECIFICITY SUBUNIT"/>
    <property type="match status" value="1"/>
</dbReference>
<dbReference type="Gene3D" id="1.10.287.1120">
    <property type="entry name" value="Bipartite methylase S protein"/>
    <property type="match status" value="1"/>
</dbReference>
<evidence type="ECO:0000256" key="3">
    <source>
        <dbReference type="ARBA" id="ARBA00023125"/>
    </source>
</evidence>
<organism evidence="5 6">
    <name type="scientific">Glutamicibacter ardleyensis</name>
    <dbReference type="NCBI Taxonomy" id="225894"/>
    <lineage>
        <taxon>Bacteria</taxon>
        <taxon>Bacillati</taxon>
        <taxon>Actinomycetota</taxon>
        <taxon>Actinomycetes</taxon>
        <taxon>Micrococcales</taxon>
        <taxon>Micrococcaceae</taxon>
        <taxon>Glutamicibacter</taxon>
    </lineage>
</organism>
<accession>A0ABQ2DAF3</accession>
<feature type="domain" description="Type I restriction modification DNA specificity" evidence="4">
    <location>
        <begin position="56"/>
        <end position="188"/>
    </location>
</feature>
<dbReference type="Pfam" id="PF01420">
    <property type="entry name" value="Methylase_S"/>
    <property type="match status" value="1"/>
</dbReference>
<dbReference type="CDD" id="cd17257">
    <property type="entry name" value="RMtype1_S_EcoBI-TRD1-CR1_like"/>
    <property type="match status" value="1"/>
</dbReference>